<dbReference type="Gene3D" id="1.10.8.60">
    <property type="match status" value="1"/>
</dbReference>
<comment type="similarity">
    <text evidence="1">Belongs to the AAA ATPase family.</text>
</comment>
<dbReference type="InterPro" id="IPR050221">
    <property type="entry name" value="26S_Proteasome_ATPase"/>
</dbReference>
<keyword evidence="6" id="KW-1185">Reference proteome</keyword>
<proteinExistence type="inferred from homology"/>
<keyword evidence="2" id="KW-0547">Nucleotide-binding</keyword>
<comment type="caution">
    <text evidence="5">The sequence shown here is derived from an EMBL/GenBank/DDBJ whole genome shotgun (WGS) entry which is preliminary data.</text>
</comment>
<dbReference type="GO" id="GO:0005524">
    <property type="term" value="F:ATP binding"/>
    <property type="evidence" value="ECO:0007669"/>
    <property type="project" value="UniProtKB-KW"/>
</dbReference>
<dbReference type="Gene3D" id="3.40.50.300">
    <property type="entry name" value="P-loop containing nucleotide triphosphate hydrolases"/>
    <property type="match status" value="1"/>
</dbReference>
<dbReference type="InterPro" id="IPR003959">
    <property type="entry name" value="ATPase_AAA_core"/>
</dbReference>
<dbReference type="InterPro" id="IPR027417">
    <property type="entry name" value="P-loop_NTPase"/>
</dbReference>
<dbReference type="SUPFAM" id="SSF52540">
    <property type="entry name" value="P-loop containing nucleoside triphosphate hydrolases"/>
    <property type="match status" value="1"/>
</dbReference>
<name>A0A4R1YYF6_9RHOB</name>
<reference evidence="5 6" key="1">
    <citation type="submission" date="2019-03" db="EMBL/GenBank/DDBJ databases">
        <title>Genomic Encyclopedia of Type Strains, Phase IV (KMG-IV): sequencing the most valuable type-strain genomes for metagenomic binning, comparative biology and taxonomic classification.</title>
        <authorList>
            <person name="Goeker M."/>
        </authorList>
    </citation>
    <scope>NUCLEOTIDE SEQUENCE [LARGE SCALE GENOMIC DNA]</scope>
    <source>
        <strain evidence="5 6">DSM 21153</strain>
    </source>
</reference>
<dbReference type="OrthoDB" id="7438987at2"/>
<evidence type="ECO:0000256" key="2">
    <source>
        <dbReference type="ARBA" id="ARBA00022741"/>
    </source>
</evidence>
<dbReference type="InterPro" id="IPR003593">
    <property type="entry name" value="AAA+_ATPase"/>
</dbReference>
<sequence>MAVPQLDLAEPQTSPHARAIAAELAWLGEVIEARLKHFFAGQGTPLRLPPAPAPITGSALGALIEAGSLTTEARLVLALAVAAHVNSAILDPFFVRNKAIDRIFSQFGGIHVETGAFQPTAETALFLLAGAETTARITAMAVFDPDHPLRRRAGVMLGAVGTAGPTYGAVLTIPVHRVVALCEGGAPKPDFAPNFPAQRLTTGLGWNDLVLPPDIQNSLGHIVAWLENRERILGDWGLARHLGHGFKALFYGPPGTGKTLTASLLGKRTGLDVYRIDLSMIVSKYIGETEKNLGLVFDMAAEREWILFFDEADALFGARTATTNAHDRYANQEVSYLLQRIEECRSLVILATNLRSNIDDAFFRRFQMAIGFTRPDAAQRERIWRGLMAQVPLAEDVDMTELARSHDLVGGAIINVARHAAITAMRRGAASIGVDDLRQAIASEMRKEGRTS</sequence>
<gene>
    <name evidence="5" type="ORF">EV216_10582</name>
</gene>
<feature type="domain" description="AAA+ ATPase" evidence="4">
    <location>
        <begin position="244"/>
        <end position="376"/>
    </location>
</feature>
<dbReference type="Proteomes" id="UP000295277">
    <property type="component" value="Unassembled WGS sequence"/>
</dbReference>
<dbReference type="CDD" id="cd19481">
    <property type="entry name" value="RecA-like_protease"/>
    <property type="match status" value="1"/>
</dbReference>
<evidence type="ECO:0000313" key="5">
    <source>
        <dbReference type="EMBL" id="TCM86117.1"/>
    </source>
</evidence>
<evidence type="ECO:0000256" key="3">
    <source>
        <dbReference type="ARBA" id="ARBA00022840"/>
    </source>
</evidence>
<dbReference type="PANTHER" id="PTHR23073">
    <property type="entry name" value="26S PROTEASOME REGULATORY SUBUNIT"/>
    <property type="match status" value="1"/>
</dbReference>
<accession>A0A4R1YYF6</accession>
<keyword evidence="3" id="KW-0067">ATP-binding</keyword>
<dbReference type="Pfam" id="PF00004">
    <property type="entry name" value="AAA"/>
    <property type="match status" value="1"/>
</dbReference>
<dbReference type="RefSeq" id="WP_132693915.1">
    <property type="nucleotide sequence ID" value="NZ_SLVM01000005.1"/>
</dbReference>
<dbReference type="GO" id="GO:0016887">
    <property type="term" value="F:ATP hydrolysis activity"/>
    <property type="evidence" value="ECO:0007669"/>
    <property type="project" value="InterPro"/>
</dbReference>
<evidence type="ECO:0000259" key="4">
    <source>
        <dbReference type="SMART" id="SM00382"/>
    </source>
</evidence>
<dbReference type="EMBL" id="SLVM01000005">
    <property type="protein sequence ID" value="TCM86117.1"/>
    <property type="molecule type" value="Genomic_DNA"/>
</dbReference>
<evidence type="ECO:0000256" key="1">
    <source>
        <dbReference type="ARBA" id="ARBA00006914"/>
    </source>
</evidence>
<dbReference type="AlphaFoldDB" id="A0A4R1YYF6"/>
<evidence type="ECO:0000313" key="6">
    <source>
        <dbReference type="Proteomes" id="UP000295277"/>
    </source>
</evidence>
<organism evidence="5 6">
    <name type="scientific">Rhodovulum steppense</name>
    <dbReference type="NCBI Taxonomy" id="540251"/>
    <lineage>
        <taxon>Bacteria</taxon>
        <taxon>Pseudomonadati</taxon>
        <taxon>Pseudomonadota</taxon>
        <taxon>Alphaproteobacteria</taxon>
        <taxon>Rhodobacterales</taxon>
        <taxon>Paracoccaceae</taxon>
        <taxon>Rhodovulum</taxon>
    </lineage>
</organism>
<dbReference type="SMART" id="SM00382">
    <property type="entry name" value="AAA"/>
    <property type="match status" value="1"/>
</dbReference>
<protein>
    <submittedName>
        <fullName evidence="5">ATPase family protein associated with various cellular activities (AAA)</fullName>
    </submittedName>
</protein>